<organism evidence="1 2">
    <name type="scientific">Muribacter muris</name>
    <dbReference type="NCBI Taxonomy" id="67855"/>
    <lineage>
        <taxon>Bacteria</taxon>
        <taxon>Pseudomonadati</taxon>
        <taxon>Pseudomonadota</taxon>
        <taxon>Gammaproteobacteria</taxon>
        <taxon>Pasteurellales</taxon>
        <taxon>Pasteurellaceae</taxon>
        <taxon>Muribacter</taxon>
    </lineage>
</organism>
<comment type="caution">
    <text evidence="1">The sequence shown here is derived from an EMBL/GenBank/DDBJ whole genome shotgun (WGS) entry which is preliminary data.</text>
</comment>
<dbReference type="AlphaFoldDB" id="A0A4Y9JN49"/>
<proteinExistence type="predicted"/>
<dbReference type="Proteomes" id="UP000297396">
    <property type="component" value="Unassembled WGS sequence"/>
</dbReference>
<name>A0A4Y9JN49_9PAST</name>
<dbReference type="RefSeq" id="WP_135058715.1">
    <property type="nucleotide sequence ID" value="NZ_JADGLC010000059.1"/>
</dbReference>
<evidence type="ECO:0000313" key="1">
    <source>
        <dbReference type="EMBL" id="TFV07151.1"/>
    </source>
</evidence>
<dbReference type="Pfam" id="PF15593">
    <property type="entry name" value="Imm42"/>
    <property type="match status" value="1"/>
</dbReference>
<dbReference type="EMBL" id="SPPA01000059">
    <property type="protein sequence ID" value="TFV07151.1"/>
    <property type="molecule type" value="Genomic_DNA"/>
</dbReference>
<accession>A0A4Y9JN49</accession>
<reference evidence="1 2" key="1">
    <citation type="submission" date="2019-03" db="EMBL/GenBank/DDBJ databases">
        <title>Diversity of the mouse oral microbiome.</title>
        <authorList>
            <person name="Joseph S."/>
            <person name="Aduse-Opoku J."/>
            <person name="Curtis M."/>
            <person name="Wade W."/>
            <person name="Hashim A."/>
        </authorList>
    </citation>
    <scope>NUCLEOTIDE SEQUENCE [LARGE SCALE GENOMIC DNA]</scope>
    <source>
        <strain evidence="1 2">WT12</strain>
    </source>
</reference>
<dbReference type="InterPro" id="IPR028958">
    <property type="entry name" value="Imm42"/>
</dbReference>
<evidence type="ECO:0000313" key="2">
    <source>
        <dbReference type="Proteomes" id="UP000297396"/>
    </source>
</evidence>
<gene>
    <name evidence="1" type="ORF">E4T80_12545</name>
</gene>
<sequence length="148" mass="17658">MIFGDPFQFAVQCDLVKEWNDDYFWVNGIYSIFINGQLLNKEIYVTELKFTLANIESNVLDSIKRVKTKKNIKEEDITSIFIDDFSMSLSSQDMEDEKIYIYCFFTEFNDCVYIDNKCCKSVHYYPLGYIINILKDILRWKNSLNINW</sequence>
<protein>
    <submittedName>
        <fullName evidence="1">Uncharacterized protein</fullName>
    </submittedName>
</protein>
<dbReference type="OrthoDB" id="9011866at2"/>